<dbReference type="AlphaFoldDB" id="A0A1C5IBD5"/>
<organism evidence="5 6">
    <name type="scientific">Micromonospora halophytica</name>
    <dbReference type="NCBI Taxonomy" id="47864"/>
    <lineage>
        <taxon>Bacteria</taxon>
        <taxon>Bacillati</taxon>
        <taxon>Actinomycetota</taxon>
        <taxon>Actinomycetes</taxon>
        <taxon>Micromonosporales</taxon>
        <taxon>Micromonosporaceae</taxon>
        <taxon>Micromonospora</taxon>
    </lineage>
</organism>
<protein>
    <submittedName>
        <fullName evidence="5">6-O-methylguanine DNA methyltransferase, DNA binding domain</fullName>
    </submittedName>
</protein>
<dbReference type="Gene3D" id="1.10.10.10">
    <property type="entry name" value="Winged helix-like DNA-binding domain superfamily/Winged helix DNA-binding domain"/>
    <property type="match status" value="1"/>
</dbReference>
<keyword evidence="5" id="KW-0808">Transferase</keyword>
<gene>
    <name evidence="5" type="ORF">GA0070560_109159</name>
</gene>
<dbReference type="InterPro" id="IPR011089">
    <property type="entry name" value="GmrSD_C"/>
</dbReference>
<evidence type="ECO:0000313" key="5">
    <source>
        <dbReference type="EMBL" id="SCG55465.1"/>
    </source>
</evidence>
<dbReference type="GO" id="GO:0008168">
    <property type="term" value="F:methyltransferase activity"/>
    <property type="evidence" value="ECO:0007669"/>
    <property type="project" value="UniProtKB-KW"/>
</dbReference>
<feature type="domain" description="GmrSD restriction endonucleases N-terminal" evidence="3">
    <location>
        <begin position="10"/>
        <end position="230"/>
    </location>
</feature>
<dbReference type="GO" id="GO:0006281">
    <property type="term" value="P:DNA repair"/>
    <property type="evidence" value="ECO:0007669"/>
    <property type="project" value="InterPro"/>
</dbReference>
<reference evidence="6" key="1">
    <citation type="submission" date="2016-06" db="EMBL/GenBank/DDBJ databases">
        <authorList>
            <person name="Varghese N."/>
        </authorList>
    </citation>
    <scope>NUCLEOTIDE SEQUENCE [LARGE SCALE GENOMIC DNA]</scope>
    <source>
        <strain evidence="6">DSM 43171</strain>
    </source>
</reference>
<dbReference type="OrthoDB" id="9798761at2"/>
<evidence type="ECO:0000259" key="2">
    <source>
        <dbReference type="Pfam" id="PF01035"/>
    </source>
</evidence>
<sequence length="848" mass="94302">MVAAVETTLQGLLEGTKQYQVPLYQRTYSWTKAQLARLWEDVRKLAEDRADNPTATHFIGSLVLAPSPTIGPAGVAEYLVVDGQQRLTSLTLLLCAIRDHRATREDPKHRDRLNQQYLTNPWEQGQGRWKLVPTQADRDAYVACLDSTPQAGGTDPVGVAYQFFADQLAAAEDDPDDPLDIAGIESAVVTGLALVSVTAQPGDNVYRIFESLNNTGLKLTQGDLLRNYLFMRLPTRGEAVYRSLWLPLQTRLTSAELELLFWLDLVHRDARVKQTDIYAVQQARLERLRAEEEIEAEVRRFSRLGALLRVILHPAEEPDPGVRRRLERLSAWGTTTVYPLLLHLLDRRDHGTASSEQIASAMRYVESFFVRRLLIGRATANINRILLSVVTEMDRDLPVDEAVRAYLSTGRKYYATDAGVRAAVRSIPYYLNGRPQQRNLVLRWLEESYESKEPVALDKATIEHVLPQTPTAEWRQMLAADLGQDENFDEAYEALVHTLGNLTLTGYNSELGNKSFPAKRVELAKSGIRLSQEIAAQDRWGRTEIHARADKLAELIISIWPGPTEQAGDQSEVPWDVMTKALAELPAGSWTTYGDLAALIGTAPVPVGARLANCPVPNAHRVLQVEGTVSPGFRWPDPNRTDDPVELLRAEGVQFDGRGRADQAQRVGTVELAQLAGVTPEDLPERLPRPRPGQGVDYAARFIEQMTTLQGPAVATAVRVVLDAWTSMGGRLSYGTGGETSCFLMARGKDHELGNIWPAAIYPNGKFEIVFQHLSIRTPFDDVALREELRQRLNQLPGVDIAAAKIALRPGFPLTVLTDPDAREALLDHLGWFYDQAQVPASDELVVV</sequence>
<dbReference type="Proteomes" id="UP000199408">
    <property type="component" value="Unassembled WGS sequence"/>
</dbReference>
<dbReference type="PANTHER" id="PTHR35149:SF2">
    <property type="entry name" value="DUF262 DOMAIN-CONTAINING PROTEIN"/>
    <property type="match status" value="1"/>
</dbReference>
<dbReference type="InterPro" id="IPR036388">
    <property type="entry name" value="WH-like_DNA-bd_sf"/>
</dbReference>
<feature type="domain" description="GmrSD restriction endonucleases C-terminal" evidence="4">
    <location>
        <begin position="420"/>
        <end position="554"/>
    </location>
</feature>
<name>A0A1C5IBD5_9ACTN</name>
<dbReference type="GO" id="GO:0032259">
    <property type="term" value="P:methylation"/>
    <property type="evidence" value="ECO:0007669"/>
    <property type="project" value="UniProtKB-KW"/>
</dbReference>
<dbReference type="EMBL" id="FMDN01000009">
    <property type="protein sequence ID" value="SCG55465.1"/>
    <property type="molecule type" value="Genomic_DNA"/>
</dbReference>
<accession>A0A1C5IBD5</accession>
<proteinExistence type="predicted"/>
<dbReference type="InterPro" id="IPR014048">
    <property type="entry name" value="MethylDNA_cys_MeTrfase_DNA-bd"/>
</dbReference>
<dbReference type="Pfam" id="PF07510">
    <property type="entry name" value="GmrSD_C"/>
    <property type="match status" value="1"/>
</dbReference>
<dbReference type="PANTHER" id="PTHR35149">
    <property type="entry name" value="SLL5132 PROTEIN"/>
    <property type="match status" value="1"/>
</dbReference>
<evidence type="ECO:0000313" key="6">
    <source>
        <dbReference type="Proteomes" id="UP000199408"/>
    </source>
</evidence>
<feature type="domain" description="Methylated-DNA-[protein]-cysteine S-methyltransferase DNA binding" evidence="2">
    <location>
        <begin position="580"/>
        <end position="653"/>
    </location>
</feature>
<keyword evidence="5" id="KW-0489">Methyltransferase</keyword>
<keyword evidence="1" id="KW-0227">DNA damage</keyword>
<dbReference type="Pfam" id="PF01035">
    <property type="entry name" value="DNA_binding_1"/>
    <property type="match status" value="1"/>
</dbReference>
<evidence type="ECO:0000256" key="1">
    <source>
        <dbReference type="ARBA" id="ARBA00022763"/>
    </source>
</evidence>
<keyword evidence="6" id="KW-1185">Reference proteome</keyword>
<dbReference type="InterPro" id="IPR036217">
    <property type="entry name" value="MethylDNA_cys_MeTrfase_DNAb"/>
</dbReference>
<dbReference type="InterPro" id="IPR004919">
    <property type="entry name" value="GmrSD_N"/>
</dbReference>
<evidence type="ECO:0000259" key="4">
    <source>
        <dbReference type="Pfam" id="PF07510"/>
    </source>
</evidence>
<evidence type="ECO:0000259" key="3">
    <source>
        <dbReference type="Pfam" id="PF03235"/>
    </source>
</evidence>
<dbReference type="STRING" id="47864.GA0070560_109159"/>
<dbReference type="Pfam" id="PF03235">
    <property type="entry name" value="GmrSD_N"/>
    <property type="match status" value="1"/>
</dbReference>
<dbReference type="SUPFAM" id="SSF46767">
    <property type="entry name" value="Methylated DNA-protein cysteine methyltransferase, C-terminal domain"/>
    <property type="match status" value="1"/>
</dbReference>